<reference evidence="2" key="1">
    <citation type="submission" date="2020-06" db="EMBL/GenBank/DDBJ databases">
        <title>Draft genome of Bugula neritina, a colonial animal packing powerful symbionts and potential medicines.</title>
        <authorList>
            <person name="Rayko M."/>
        </authorList>
    </citation>
    <scope>NUCLEOTIDE SEQUENCE [LARGE SCALE GENOMIC DNA]</scope>
    <source>
        <strain evidence="2">Kwan_BN1</strain>
    </source>
</reference>
<name>A0A7J7JLC0_BUGNE</name>
<comment type="caution">
    <text evidence="2">The sequence shown here is derived from an EMBL/GenBank/DDBJ whole genome shotgun (WGS) entry which is preliminary data.</text>
</comment>
<accession>A0A7J7JLC0</accession>
<protein>
    <submittedName>
        <fullName evidence="2">Uncharacterized protein</fullName>
    </submittedName>
</protein>
<evidence type="ECO:0000256" key="1">
    <source>
        <dbReference type="SAM" id="SignalP"/>
    </source>
</evidence>
<gene>
    <name evidence="2" type="ORF">EB796_015454</name>
</gene>
<keyword evidence="1" id="KW-0732">Signal</keyword>
<keyword evidence="3" id="KW-1185">Reference proteome</keyword>
<proteinExistence type="predicted"/>
<feature type="chain" id="PRO_5029559106" evidence="1">
    <location>
        <begin position="22"/>
        <end position="300"/>
    </location>
</feature>
<evidence type="ECO:0000313" key="2">
    <source>
        <dbReference type="EMBL" id="KAF6026236.1"/>
    </source>
</evidence>
<dbReference type="AlphaFoldDB" id="A0A7J7JLC0"/>
<evidence type="ECO:0000313" key="3">
    <source>
        <dbReference type="Proteomes" id="UP000593567"/>
    </source>
</evidence>
<sequence length="300" mass="32992">MTCLVNTIILVLLAVLPQSHAAVYVFRSETDSGFRAGTTDITATLYIAVTGGNVSPPWNVEPLFSKSVTILSVSGPAGSSATGSGGTITETALTVTGGQIYTYEVIYSFSGNTATTYDGVSLSSNFDHVKVPTVAQDGVLEAQDITATSITTTPTTTTTTTPTTTTHQLLQLRPRQLQLRPRQLQLLLQPHQLLQLQLLQPHQLQLLQPHQLLQLQPQQLLQLQPHLLQLLLQPHLLQLLLLQPHQLQQLLTQHCVFLLLPLGYTLSMMASLSLMPQEILWNIHAIQMLKCVMTWSILMK</sequence>
<feature type="signal peptide" evidence="1">
    <location>
        <begin position="1"/>
        <end position="21"/>
    </location>
</feature>
<dbReference type="EMBL" id="VXIV02002317">
    <property type="protein sequence ID" value="KAF6026236.1"/>
    <property type="molecule type" value="Genomic_DNA"/>
</dbReference>
<dbReference type="Proteomes" id="UP000593567">
    <property type="component" value="Unassembled WGS sequence"/>
</dbReference>
<organism evidence="2 3">
    <name type="scientific">Bugula neritina</name>
    <name type="common">Brown bryozoan</name>
    <name type="synonym">Sertularia neritina</name>
    <dbReference type="NCBI Taxonomy" id="10212"/>
    <lineage>
        <taxon>Eukaryota</taxon>
        <taxon>Metazoa</taxon>
        <taxon>Spiralia</taxon>
        <taxon>Lophotrochozoa</taxon>
        <taxon>Bryozoa</taxon>
        <taxon>Gymnolaemata</taxon>
        <taxon>Cheilostomatida</taxon>
        <taxon>Flustrina</taxon>
        <taxon>Buguloidea</taxon>
        <taxon>Bugulidae</taxon>
        <taxon>Bugula</taxon>
    </lineage>
</organism>